<sequence length="133" mass="14436">MNEGREIDLRAGIESAPVSLSLTQTTPHGSHLIYNAIMSKMPYHCPQQAVGTGLGKEKRVPLKTIAPKGQVIGKEKKKKEAPRPNKESNVLSAPGTEASGVHKANEECADEYTVRLANKEYIRRSVTKATPSS</sequence>
<feature type="region of interest" description="Disordered" evidence="1">
    <location>
        <begin position="53"/>
        <end position="104"/>
    </location>
</feature>
<protein>
    <submittedName>
        <fullName evidence="2">Uncharacterized protein</fullName>
    </submittedName>
</protein>
<dbReference type="EMBL" id="JABWDY010028967">
    <property type="protein sequence ID" value="KAF5186671.1"/>
    <property type="molecule type" value="Genomic_DNA"/>
</dbReference>
<organism evidence="2 3">
    <name type="scientific">Thalictrum thalictroides</name>
    <name type="common">Rue-anemone</name>
    <name type="synonym">Anemone thalictroides</name>
    <dbReference type="NCBI Taxonomy" id="46969"/>
    <lineage>
        <taxon>Eukaryota</taxon>
        <taxon>Viridiplantae</taxon>
        <taxon>Streptophyta</taxon>
        <taxon>Embryophyta</taxon>
        <taxon>Tracheophyta</taxon>
        <taxon>Spermatophyta</taxon>
        <taxon>Magnoliopsida</taxon>
        <taxon>Ranunculales</taxon>
        <taxon>Ranunculaceae</taxon>
        <taxon>Thalictroideae</taxon>
        <taxon>Thalictrum</taxon>
    </lineage>
</organism>
<evidence type="ECO:0000313" key="2">
    <source>
        <dbReference type="EMBL" id="KAF5186671.1"/>
    </source>
</evidence>
<name>A0A7J6VPH9_THATH</name>
<keyword evidence="3" id="KW-1185">Reference proteome</keyword>
<reference evidence="2 3" key="1">
    <citation type="submission" date="2020-06" db="EMBL/GenBank/DDBJ databases">
        <title>Transcriptomic and genomic resources for Thalictrum thalictroides and T. hernandezii: Facilitating candidate gene discovery in an emerging model plant lineage.</title>
        <authorList>
            <person name="Arias T."/>
            <person name="Riano-Pachon D.M."/>
            <person name="Di Stilio V.S."/>
        </authorList>
    </citation>
    <scope>NUCLEOTIDE SEQUENCE [LARGE SCALE GENOMIC DNA]</scope>
    <source>
        <strain evidence="3">cv. WT478/WT964</strain>
        <tissue evidence="2">Leaves</tissue>
    </source>
</reference>
<dbReference type="Proteomes" id="UP000554482">
    <property type="component" value="Unassembled WGS sequence"/>
</dbReference>
<evidence type="ECO:0000256" key="1">
    <source>
        <dbReference type="SAM" id="MobiDB-lite"/>
    </source>
</evidence>
<accession>A0A7J6VPH9</accession>
<dbReference type="AlphaFoldDB" id="A0A7J6VPH9"/>
<evidence type="ECO:0000313" key="3">
    <source>
        <dbReference type="Proteomes" id="UP000554482"/>
    </source>
</evidence>
<comment type="caution">
    <text evidence="2">The sequence shown here is derived from an EMBL/GenBank/DDBJ whole genome shotgun (WGS) entry which is preliminary data.</text>
</comment>
<gene>
    <name evidence="2" type="ORF">FRX31_023743</name>
</gene>
<proteinExistence type="predicted"/>